<dbReference type="Gramene" id="ONH94908">
    <property type="protein sequence ID" value="ONH94908"/>
    <property type="gene ID" value="PRUPE_7G038900"/>
</dbReference>
<reference evidence="2 3" key="1">
    <citation type="journal article" date="2013" name="Nat. Genet.">
        <title>The high-quality draft genome of peach (Prunus persica) identifies unique patterns of genetic diversity, domestication and genome evolution.</title>
        <authorList>
            <consortium name="International Peach Genome Initiative"/>
            <person name="Verde I."/>
            <person name="Abbott A.G."/>
            <person name="Scalabrin S."/>
            <person name="Jung S."/>
            <person name="Shu S."/>
            <person name="Marroni F."/>
            <person name="Zhebentyayeva T."/>
            <person name="Dettori M.T."/>
            <person name="Grimwood J."/>
            <person name="Cattonaro F."/>
            <person name="Zuccolo A."/>
            <person name="Rossini L."/>
            <person name="Jenkins J."/>
            <person name="Vendramin E."/>
            <person name="Meisel L.A."/>
            <person name="Decroocq V."/>
            <person name="Sosinski B."/>
            <person name="Prochnik S."/>
            <person name="Mitros T."/>
            <person name="Policriti A."/>
            <person name="Cipriani G."/>
            <person name="Dondini L."/>
            <person name="Ficklin S."/>
            <person name="Goodstein D.M."/>
            <person name="Xuan P."/>
            <person name="Del Fabbro C."/>
            <person name="Aramini V."/>
            <person name="Copetti D."/>
            <person name="Gonzalez S."/>
            <person name="Horner D.S."/>
            <person name="Falchi R."/>
            <person name="Lucas S."/>
            <person name="Mica E."/>
            <person name="Maldonado J."/>
            <person name="Lazzari B."/>
            <person name="Bielenberg D."/>
            <person name="Pirona R."/>
            <person name="Miculan M."/>
            <person name="Barakat A."/>
            <person name="Testolin R."/>
            <person name="Stella A."/>
            <person name="Tartarini S."/>
            <person name="Tonutti P."/>
            <person name="Arus P."/>
            <person name="Orellana A."/>
            <person name="Wells C."/>
            <person name="Main D."/>
            <person name="Vizzotto G."/>
            <person name="Silva H."/>
            <person name="Salamini F."/>
            <person name="Schmutz J."/>
            <person name="Morgante M."/>
            <person name="Rokhsar D.S."/>
        </authorList>
    </citation>
    <scope>NUCLEOTIDE SEQUENCE [LARGE SCALE GENOMIC DNA]</scope>
    <source>
        <strain evidence="3">cv. Nemared</strain>
    </source>
</reference>
<keyword evidence="1" id="KW-0812">Transmembrane</keyword>
<dbReference type="EMBL" id="CM007657">
    <property type="protein sequence ID" value="ONH94908.1"/>
    <property type="molecule type" value="Genomic_DNA"/>
</dbReference>
<proteinExistence type="predicted"/>
<dbReference type="AlphaFoldDB" id="A0A251N6D7"/>
<gene>
    <name evidence="2" type="ORF">PRUPE_7G038900</name>
</gene>
<evidence type="ECO:0000256" key="1">
    <source>
        <dbReference type="SAM" id="Phobius"/>
    </source>
</evidence>
<keyword evidence="1" id="KW-0472">Membrane</keyword>
<keyword evidence="1" id="KW-1133">Transmembrane helix</keyword>
<evidence type="ECO:0000313" key="3">
    <source>
        <dbReference type="Proteomes" id="UP000006882"/>
    </source>
</evidence>
<sequence>MKIIIAGHYLIHLGQVLGYICLFWLRSCIYGFECCIYGIRFSCKFEARLEKKITGLNRTKSDRMNSFSLK</sequence>
<keyword evidence="3" id="KW-1185">Reference proteome</keyword>
<dbReference type="Proteomes" id="UP000006882">
    <property type="component" value="Chromosome G7"/>
</dbReference>
<name>A0A251N6D7_PRUPE</name>
<feature type="transmembrane region" description="Helical" evidence="1">
    <location>
        <begin position="7"/>
        <end position="25"/>
    </location>
</feature>
<protein>
    <submittedName>
        <fullName evidence="2">Uncharacterized protein</fullName>
    </submittedName>
</protein>
<accession>A0A251N6D7</accession>
<evidence type="ECO:0000313" key="2">
    <source>
        <dbReference type="EMBL" id="ONH94908.1"/>
    </source>
</evidence>
<organism evidence="2 3">
    <name type="scientific">Prunus persica</name>
    <name type="common">Peach</name>
    <name type="synonym">Amygdalus persica</name>
    <dbReference type="NCBI Taxonomy" id="3760"/>
    <lineage>
        <taxon>Eukaryota</taxon>
        <taxon>Viridiplantae</taxon>
        <taxon>Streptophyta</taxon>
        <taxon>Embryophyta</taxon>
        <taxon>Tracheophyta</taxon>
        <taxon>Spermatophyta</taxon>
        <taxon>Magnoliopsida</taxon>
        <taxon>eudicotyledons</taxon>
        <taxon>Gunneridae</taxon>
        <taxon>Pentapetalae</taxon>
        <taxon>rosids</taxon>
        <taxon>fabids</taxon>
        <taxon>Rosales</taxon>
        <taxon>Rosaceae</taxon>
        <taxon>Amygdaloideae</taxon>
        <taxon>Amygdaleae</taxon>
        <taxon>Prunus</taxon>
    </lineage>
</organism>